<dbReference type="EMBL" id="DF933840">
    <property type="protein sequence ID" value="GAM42976.1"/>
    <property type="molecule type" value="Genomic_DNA"/>
</dbReference>
<sequence length="198" mass="21409">MNRMGSVFYNSIDTLNSNLFSENPGNITTLHGLITGGQLIEPNFSTPDENDIQNSLLLAIYSIFIPLTWQLSPVAVNPFVLSTGTACGSVRPSSVSAYLSDAGTVFVCGNENMQYFLVGCIKPSICSGPPPSTNSVNQPEGNDTIHGIVPPPEYSCAGAFDLYRVATSRLVQRSRSKALRETTSSRREFSSGLWVNSY</sequence>
<proteinExistence type="predicted"/>
<evidence type="ECO:0000313" key="2">
    <source>
        <dbReference type="Proteomes" id="UP000053095"/>
    </source>
</evidence>
<dbReference type="AlphaFoldDB" id="A0A478ECF8"/>
<gene>
    <name evidence="1" type="ORF">TCE0_044f17418</name>
</gene>
<name>A0A478ECF8_TALPI</name>
<keyword evidence="2" id="KW-1185">Reference proteome</keyword>
<dbReference type="Proteomes" id="UP000053095">
    <property type="component" value="Unassembled WGS sequence"/>
</dbReference>
<reference evidence="2" key="1">
    <citation type="journal article" date="2015" name="Genome Announc.">
        <title>Draft genome sequence of Talaromyces cellulolyticus strain Y-94, a source of lignocellulosic biomass-degrading enzymes.</title>
        <authorList>
            <person name="Fujii T."/>
            <person name="Koike H."/>
            <person name="Sawayama S."/>
            <person name="Yano S."/>
            <person name="Inoue H."/>
        </authorList>
    </citation>
    <scope>NUCLEOTIDE SEQUENCE [LARGE SCALE GENOMIC DNA]</scope>
    <source>
        <strain evidence="2">Y-94</strain>
    </source>
</reference>
<evidence type="ECO:0000313" key="1">
    <source>
        <dbReference type="EMBL" id="GAM42976.1"/>
    </source>
</evidence>
<organism evidence="1 2">
    <name type="scientific">Talaromyces pinophilus</name>
    <name type="common">Penicillium pinophilum</name>
    <dbReference type="NCBI Taxonomy" id="128442"/>
    <lineage>
        <taxon>Eukaryota</taxon>
        <taxon>Fungi</taxon>
        <taxon>Dikarya</taxon>
        <taxon>Ascomycota</taxon>
        <taxon>Pezizomycotina</taxon>
        <taxon>Eurotiomycetes</taxon>
        <taxon>Eurotiomycetidae</taxon>
        <taxon>Eurotiales</taxon>
        <taxon>Trichocomaceae</taxon>
        <taxon>Talaromyces</taxon>
        <taxon>Talaromyces sect. Talaromyces</taxon>
    </lineage>
</organism>
<accession>A0A478ECF8</accession>
<protein>
    <submittedName>
        <fullName evidence="1">Uncharacterized protein</fullName>
    </submittedName>
</protein>